<sequence length="101" mass="11877">MTAPVTTMLKQDPAMRRWWTQMCFYVPKAHQAHTPLPENAEVTTGGFLTKMAQWKYQATLLKESLVNAKEPADFSTYYMAGYDSPMKFLNRRNEVWYMKKM</sequence>
<dbReference type="InterPro" id="IPR006917">
    <property type="entry name" value="SOUL_heme-bd"/>
</dbReference>
<proteinExistence type="inferred from homology"/>
<dbReference type="PANTHER" id="PTHR11220:SF1">
    <property type="entry name" value="HEME-BINDING PROTEIN 2"/>
    <property type="match status" value="1"/>
</dbReference>
<dbReference type="PANTHER" id="PTHR11220">
    <property type="entry name" value="HEME-BINDING PROTEIN-RELATED"/>
    <property type="match status" value="1"/>
</dbReference>
<comment type="similarity">
    <text evidence="1">Belongs to the HEBP family.</text>
</comment>
<evidence type="ECO:0000256" key="1">
    <source>
        <dbReference type="ARBA" id="ARBA00009817"/>
    </source>
</evidence>
<protein>
    <submittedName>
        <fullName evidence="2">Heme-binding protein 1</fullName>
    </submittedName>
</protein>
<dbReference type="EMBL" id="VSRR010028257">
    <property type="protein sequence ID" value="MPC68713.1"/>
    <property type="molecule type" value="Genomic_DNA"/>
</dbReference>
<keyword evidence="3" id="KW-1185">Reference proteome</keyword>
<evidence type="ECO:0000313" key="3">
    <source>
        <dbReference type="Proteomes" id="UP000324222"/>
    </source>
</evidence>
<name>A0A5B7HF15_PORTR</name>
<dbReference type="Proteomes" id="UP000324222">
    <property type="component" value="Unassembled WGS sequence"/>
</dbReference>
<dbReference type="InterPro" id="IPR011256">
    <property type="entry name" value="Reg_factor_effector_dom_sf"/>
</dbReference>
<dbReference type="Gene3D" id="3.20.80.10">
    <property type="entry name" value="Regulatory factor, effector binding domain"/>
    <property type="match status" value="1"/>
</dbReference>
<dbReference type="Pfam" id="PF04832">
    <property type="entry name" value="SOUL"/>
    <property type="match status" value="1"/>
</dbReference>
<dbReference type="OrthoDB" id="6424451at2759"/>
<dbReference type="SUPFAM" id="SSF55136">
    <property type="entry name" value="Probable bacterial effector-binding domain"/>
    <property type="match status" value="1"/>
</dbReference>
<evidence type="ECO:0000313" key="2">
    <source>
        <dbReference type="EMBL" id="MPC68713.1"/>
    </source>
</evidence>
<gene>
    <name evidence="2" type="primary">Hebp1_0</name>
    <name evidence="2" type="ORF">E2C01_062917</name>
</gene>
<accession>A0A5B7HF15</accession>
<reference evidence="2 3" key="1">
    <citation type="submission" date="2019-05" db="EMBL/GenBank/DDBJ databases">
        <title>Another draft genome of Portunus trituberculatus and its Hox gene families provides insights of decapod evolution.</title>
        <authorList>
            <person name="Jeong J.-H."/>
            <person name="Song I."/>
            <person name="Kim S."/>
            <person name="Choi T."/>
            <person name="Kim D."/>
            <person name="Ryu S."/>
            <person name="Kim W."/>
        </authorList>
    </citation>
    <scope>NUCLEOTIDE SEQUENCE [LARGE SCALE GENOMIC DNA]</scope>
    <source>
        <tissue evidence="2">Muscle</tissue>
    </source>
</reference>
<organism evidence="2 3">
    <name type="scientific">Portunus trituberculatus</name>
    <name type="common">Swimming crab</name>
    <name type="synonym">Neptunus trituberculatus</name>
    <dbReference type="NCBI Taxonomy" id="210409"/>
    <lineage>
        <taxon>Eukaryota</taxon>
        <taxon>Metazoa</taxon>
        <taxon>Ecdysozoa</taxon>
        <taxon>Arthropoda</taxon>
        <taxon>Crustacea</taxon>
        <taxon>Multicrustacea</taxon>
        <taxon>Malacostraca</taxon>
        <taxon>Eumalacostraca</taxon>
        <taxon>Eucarida</taxon>
        <taxon>Decapoda</taxon>
        <taxon>Pleocyemata</taxon>
        <taxon>Brachyura</taxon>
        <taxon>Eubrachyura</taxon>
        <taxon>Portunoidea</taxon>
        <taxon>Portunidae</taxon>
        <taxon>Portuninae</taxon>
        <taxon>Portunus</taxon>
    </lineage>
</organism>
<dbReference type="AlphaFoldDB" id="A0A5B7HF15"/>
<comment type="caution">
    <text evidence="2">The sequence shown here is derived from an EMBL/GenBank/DDBJ whole genome shotgun (WGS) entry which is preliminary data.</text>
</comment>